<dbReference type="RefSeq" id="WP_203151368.1">
    <property type="nucleotide sequence ID" value="NZ_JAEVHL010000232.1"/>
</dbReference>
<dbReference type="PANTHER" id="PTHR43585">
    <property type="entry name" value="FUMIPYRROLE BIOSYNTHESIS PROTEIN C"/>
    <property type="match status" value="1"/>
</dbReference>
<dbReference type="Gene3D" id="3.30.470.20">
    <property type="entry name" value="ATP-grasp fold, B domain"/>
    <property type="match status" value="1"/>
</dbReference>
<keyword evidence="1" id="KW-0436">Ligase</keyword>
<evidence type="ECO:0000256" key="4">
    <source>
        <dbReference type="PROSITE-ProRule" id="PRU00409"/>
    </source>
</evidence>
<evidence type="ECO:0000256" key="2">
    <source>
        <dbReference type="ARBA" id="ARBA00022741"/>
    </source>
</evidence>
<evidence type="ECO:0000259" key="5">
    <source>
        <dbReference type="PROSITE" id="PS50975"/>
    </source>
</evidence>
<keyword evidence="2 4" id="KW-0547">Nucleotide-binding</keyword>
<gene>
    <name evidence="6" type="ORF">JM949_29135</name>
</gene>
<dbReference type="InterPro" id="IPR011761">
    <property type="entry name" value="ATP-grasp"/>
</dbReference>
<proteinExistence type="predicted"/>
<reference evidence="6 7" key="1">
    <citation type="submission" date="2021-01" db="EMBL/GenBank/DDBJ databases">
        <title>Draft genome sequence of Micromonospora sp. strain STR1s_6.</title>
        <authorList>
            <person name="Karlyshev A."/>
            <person name="Jawad R."/>
        </authorList>
    </citation>
    <scope>NUCLEOTIDE SEQUENCE [LARGE SCALE GENOMIC DNA]</scope>
    <source>
        <strain evidence="6 7">STR1S-6</strain>
    </source>
</reference>
<dbReference type="PANTHER" id="PTHR43585:SF2">
    <property type="entry name" value="ATP-GRASP ENZYME FSQD"/>
    <property type="match status" value="1"/>
</dbReference>
<comment type="caution">
    <text evidence="6">The sequence shown here is derived from an EMBL/GenBank/DDBJ whole genome shotgun (WGS) entry which is preliminary data.</text>
</comment>
<evidence type="ECO:0000256" key="3">
    <source>
        <dbReference type="ARBA" id="ARBA00022840"/>
    </source>
</evidence>
<keyword evidence="3 4" id="KW-0067">ATP-binding</keyword>
<protein>
    <submittedName>
        <fullName evidence="6">Siderophore biosynthesis protein</fullName>
    </submittedName>
</protein>
<organism evidence="6 7">
    <name type="scientific">Micromonospora tarensis</name>
    <dbReference type="NCBI Taxonomy" id="2806100"/>
    <lineage>
        <taxon>Bacteria</taxon>
        <taxon>Bacillati</taxon>
        <taxon>Actinomycetota</taxon>
        <taxon>Actinomycetes</taxon>
        <taxon>Micromonosporales</taxon>
        <taxon>Micromonosporaceae</taxon>
        <taxon>Micromonospora</taxon>
    </lineage>
</organism>
<sequence length="389" mass="41418">MRLYLTALNPTDAVLDGFLPAAASLGLAATVLTDRPDQWPADVPVARCAVRDPAAVVAATAPARPVALLSNSDHLQEATAIAAAQLGLPGKNPDAARLCKDKAATRRAIADAGLDLVLASTVDPGAPPQVPAEIFPAVVKPREGVASEDAYLVADHAELVARVAEIRGRRPDVALVVEEYLDGDLRTFETLGDGTALASLGGWRTSLGPPPTFIEESLAWSPPAEPTSAELRARLDALGVGFGACHTEYVISAGRVRLIEVNYRLIGDRMDLILAELLGVPLFEHVIRLHLGEPLATLHLPATVDRHAHVEYVCADRSGRLAAAPGRRNTSTGGVQLGCHPLREVGHTAERTGTNRDYLAVLHAIGPDEETVRRSLADLRRHLQWTIVE</sequence>
<name>A0ABS1YNN5_9ACTN</name>
<dbReference type="PROSITE" id="PS50975">
    <property type="entry name" value="ATP_GRASP"/>
    <property type="match status" value="1"/>
</dbReference>
<accession>A0ABS1YNN5</accession>
<evidence type="ECO:0000256" key="1">
    <source>
        <dbReference type="ARBA" id="ARBA00022598"/>
    </source>
</evidence>
<dbReference type="Proteomes" id="UP000622245">
    <property type="component" value="Unassembled WGS sequence"/>
</dbReference>
<evidence type="ECO:0000313" key="6">
    <source>
        <dbReference type="EMBL" id="MBM0279045.1"/>
    </source>
</evidence>
<keyword evidence="7" id="KW-1185">Reference proteome</keyword>
<dbReference type="InterPro" id="IPR052032">
    <property type="entry name" value="ATP-dep_AA_Ligase"/>
</dbReference>
<dbReference type="EMBL" id="JAEVHL010000232">
    <property type="protein sequence ID" value="MBM0279045.1"/>
    <property type="molecule type" value="Genomic_DNA"/>
</dbReference>
<feature type="domain" description="ATP-grasp" evidence="5">
    <location>
        <begin position="106"/>
        <end position="291"/>
    </location>
</feature>
<dbReference type="SUPFAM" id="SSF56059">
    <property type="entry name" value="Glutathione synthetase ATP-binding domain-like"/>
    <property type="match status" value="1"/>
</dbReference>
<evidence type="ECO:0000313" key="7">
    <source>
        <dbReference type="Proteomes" id="UP000622245"/>
    </source>
</evidence>